<feature type="compositionally biased region" description="Basic and acidic residues" evidence="9">
    <location>
        <begin position="298"/>
        <end position="312"/>
    </location>
</feature>
<comment type="similarity">
    <text evidence="1">Belongs to the CEF1 family.</text>
</comment>
<keyword evidence="13" id="KW-1185">Reference proteome</keyword>
<reference evidence="12 13" key="1">
    <citation type="journal article" date="2023" name="Elife">
        <title>Identification of key yeast species and microbe-microbe interactions impacting larval growth of Drosophila in the wild.</title>
        <authorList>
            <person name="Mure A."/>
            <person name="Sugiura Y."/>
            <person name="Maeda R."/>
            <person name="Honda K."/>
            <person name="Sakurai N."/>
            <person name="Takahashi Y."/>
            <person name="Watada M."/>
            <person name="Katoh T."/>
            <person name="Gotoh A."/>
            <person name="Gotoh Y."/>
            <person name="Taniguchi I."/>
            <person name="Nakamura K."/>
            <person name="Hayashi T."/>
            <person name="Katayama T."/>
            <person name="Uemura T."/>
            <person name="Hattori Y."/>
        </authorList>
    </citation>
    <scope>NUCLEOTIDE SEQUENCE [LARGE SCALE GENOMIC DNA]</scope>
    <source>
        <strain evidence="12 13">KH-74</strain>
    </source>
</reference>
<feature type="domain" description="Myb-like" evidence="10">
    <location>
        <begin position="57"/>
        <end position="106"/>
    </location>
</feature>
<keyword evidence="2" id="KW-0507">mRNA processing</keyword>
<dbReference type="PANTHER" id="PTHR45885:SF1">
    <property type="entry name" value="CELL DIVISION CYCLE 5-LIKE PROTEIN"/>
    <property type="match status" value="1"/>
</dbReference>
<dbReference type="InterPro" id="IPR017930">
    <property type="entry name" value="Myb_dom"/>
</dbReference>
<evidence type="ECO:0000256" key="6">
    <source>
        <dbReference type="ARBA" id="ARBA00023187"/>
    </source>
</evidence>
<evidence type="ECO:0000313" key="13">
    <source>
        <dbReference type="Proteomes" id="UP001377567"/>
    </source>
</evidence>
<dbReference type="CDD" id="cd11659">
    <property type="entry name" value="SANT_CDC5_II"/>
    <property type="match status" value="1"/>
</dbReference>
<dbReference type="GO" id="GO:0000974">
    <property type="term" value="C:Prp19 complex"/>
    <property type="evidence" value="ECO:0007669"/>
    <property type="project" value="InterPro"/>
</dbReference>
<organism evidence="12 13">
    <name type="scientific">Maudiozyma humilis</name>
    <name type="common">Sour dough yeast</name>
    <name type="synonym">Kazachstania humilis</name>
    <dbReference type="NCBI Taxonomy" id="51915"/>
    <lineage>
        <taxon>Eukaryota</taxon>
        <taxon>Fungi</taxon>
        <taxon>Dikarya</taxon>
        <taxon>Ascomycota</taxon>
        <taxon>Saccharomycotina</taxon>
        <taxon>Saccharomycetes</taxon>
        <taxon>Saccharomycetales</taxon>
        <taxon>Saccharomycetaceae</taxon>
        <taxon>Maudiozyma</taxon>
    </lineage>
</organism>
<dbReference type="Pfam" id="PF13921">
    <property type="entry name" value="Myb_DNA-bind_6"/>
    <property type="match status" value="1"/>
</dbReference>
<evidence type="ECO:0000256" key="1">
    <source>
        <dbReference type="ARBA" id="ARBA00010506"/>
    </source>
</evidence>
<dbReference type="AlphaFoldDB" id="A0AAV5S055"/>
<feature type="domain" description="HTH myb-type" evidence="11">
    <location>
        <begin position="65"/>
        <end position="110"/>
    </location>
</feature>
<dbReference type="GO" id="GO:0005681">
    <property type="term" value="C:spliceosomal complex"/>
    <property type="evidence" value="ECO:0007669"/>
    <property type="project" value="UniProtKB-KW"/>
</dbReference>
<dbReference type="SMART" id="SM00717">
    <property type="entry name" value="SANT"/>
    <property type="match status" value="2"/>
</dbReference>
<evidence type="ECO:0000256" key="2">
    <source>
        <dbReference type="ARBA" id="ARBA00022664"/>
    </source>
</evidence>
<dbReference type="PROSITE" id="PS51294">
    <property type="entry name" value="HTH_MYB"/>
    <property type="match status" value="2"/>
</dbReference>
<evidence type="ECO:0000256" key="8">
    <source>
        <dbReference type="ARBA" id="ARBA00034837"/>
    </source>
</evidence>
<protein>
    <recommendedName>
        <fullName evidence="8">Pre-mRNA-splicing factor CEF1</fullName>
    </recommendedName>
</protein>
<evidence type="ECO:0000313" key="12">
    <source>
        <dbReference type="EMBL" id="GMM56933.1"/>
    </source>
</evidence>
<proteinExistence type="inferred from homology"/>
<feature type="region of interest" description="Disordered" evidence="9">
    <location>
        <begin position="223"/>
        <end position="326"/>
    </location>
</feature>
<dbReference type="Proteomes" id="UP001377567">
    <property type="component" value="Unassembled WGS sequence"/>
</dbReference>
<feature type="domain" description="Myb-like" evidence="10">
    <location>
        <begin position="9"/>
        <end position="56"/>
    </location>
</feature>
<dbReference type="PANTHER" id="PTHR45885">
    <property type="entry name" value="CELL DIVISION CYCLE 5-LIKE PROTEIN"/>
    <property type="match status" value="1"/>
</dbReference>
<dbReference type="InterPro" id="IPR009057">
    <property type="entry name" value="Homeodomain-like_sf"/>
</dbReference>
<evidence type="ECO:0000256" key="3">
    <source>
        <dbReference type="ARBA" id="ARBA00022728"/>
    </source>
</evidence>
<evidence type="ECO:0000256" key="4">
    <source>
        <dbReference type="ARBA" id="ARBA00022737"/>
    </source>
</evidence>
<dbReference type="InterPro" id="IPR047240">
    <property type="entry name" value="SANT_CDC5L_II"/>
</dbReference>
<dbReference type="InterPro" id="IPR001005">
    <property type="entry name" value="SANT/Myb"/>
</dbReference>
<evidence type="ECO:0000256" key="5">
    <source>
        <dbReference type="ARBA" id="ARBA00023125"/>
    </source>
</evidence>
<comment type="caution">
    <text evidence="12">The sequence shown here is derived from an EMBL/GenBank/DDBJ whole genome shotgun (WGS) entry which is preliminary data.</text>
</comment>
<feature type="compositionally biased region" description="Basic and acidic residues" evidence="9">
    <location>
        <begin position="236"/>
        <end position="252"/>
    </location>
</feature>
<dbReference type="PROSITE" id="PS50090">
    <property type="entry name" value="MYB_LIKE"/>
    <property type="match status" value="2"/>
</dbReference>
<feature type="compositionally biased region" description="Low complexity" evidence="9">
    <location>
        <begin position="351"/>
        <end position="374"/>
    </location>
</feature>
<feature type="compositionally biased region" description="Basic and acidic residues" evidence="9">
    <location>
        <begin position="259"/>
        <end position="273"/>
    </location>
</feature>
<evidence type="ECO:0000259" key="11">
    <source>
        <dbReference type="PROSITE" id="PS51294"/>
    </source>
</evidence>
<dbReference type="EMBL" id="BTGD01000010">
    <property type="protein sequence ID" value="GMM56933.1"/>
    <property type="molecule type" value="Genomic_DNA"/>
</dbReference>
<dbReference type="GO" id="GO:0000398">
    <property type="term" value="P:mRNA splicing, via spliceosome"/>
    <property type="evidence" value="ECO:0007669"/>
    <property type="project" value="InterPro"/>
</dbReference>
<keyword evidence="3" id="KW-0747">Spliceosome</keyword>
<dbReference type="CDD" id="cd00167">
    <property type="entry name" value="SANT"/>
    <property type="match status" value="1"/>
</dbReference>
<keyword evidence="5" id="KW-0238">DNA-binding</keyword>
<keyword evidence="7" id="KW-0539">Nucleus</keyword>
<dbReference type="Gene3D" id="1.10.10.60">
    <property type="entry name" value="Homeodomain-like"/>
    <property type="match status" value="2"/>
</dbReference>
<name>A0AAV5S055_MAUHU</name>
<evidence type="ECO:0000256" key="7">
    <source>
        <dbReference type="ARBA" id="ARBA00023242"/>
    </source>
</evidence>
<feature type="domain" description="HTH myb-type" evidence="11">
    <location>
        <begin position="8"/>
        <end position="60"/>
    </location>
</feature>
<gene>
    <name evidence="12" type="ORF">DAKH74_035490</name>
</gene>
<evidence type="ECO:0000256" key="9">
    <source>
        <dbReference type="SAM" id="MobiDB-lite"/>
    </source>
</evidence>
<dbReference type="SUPFAM" id="SSF46689">
    <property type="entry name" value="Homeodomain-like"/>
    <property type="match status" value="1"/>
</dbReference>
<keyword evidence="6" id="KW-0508">mRNA splicing</keyword>
<dbReference type="GO" id="GO:0003677">
    <property type="term" value="F:DNA binding"/>
    <property type="evidence" value="ECO:0007669"/>
    <property type="project" value="UniProtKB-KW"/>
</dbReference>
<keyword evidence="4" id="KW-0677">Repeat</keyword>
<feature type="region of interest" description="Disordered" evidence="9">
    <location>
        <begin position="348"/>
        <end position="383"/>
    </location>
</feature>
<accession>A0AAV5S055</accession>
<evidence type="ECO:0000259" key="10">
    <source>
        <dbReference type="PROSITE" id="PS50090"/>
    </source>
</evidence>
<sequence>MAPTPVYVKGGVWTNVEDQILKAAIQKYGTHQWSKVAALLHKKSARHCEIRWNEFLNPQLNFTGFTREEDTKLLTLARKLPNQWRTISNLMGRTAQICMERYNKLLSEGEAAEDNAGDGDDLRLGTSLEFKVGDLNPHSDTRTALPDKEELDDDEREMLAEARARLLNTQGSKATARVRERMLEESKRIAELQKRRELKQAGINVAAKKHKRKYDDEIDYNADIPYEQTPMPGIYDTKEEDRRTAKELKRYEQLVQNKGIHEKLPEKEKPKHDGQKKRGRKGQEPEPEEPQPKKARPSVKDNTHAFRHDRNGLHLSKPGTGSNMESVNHEDALATSRRKLIEARSVGAVLQTPHSQSPTKSSSRRSSATSHYSTQQVTQHRKVDVRKTLAKLFQSMPSPKNDFEIVIDVSDDEEIPAGLETPPESDHEQERTEDLALDCLEVRVLPTPEFIEHPNTSIDDTYNELLSNLMTTTPYKATENQSEIYKALDKALSKMHPSDSLPAPTNAFDNTSAQEIQSHIAQTKAQITALQSQFTHVDELVKQNTGLNHEVCQDKLPLLREMQQGYYMNYRLYREEKRELTRRTARLKLEISKLTPEGPK</sequence>
<dbReference type="InterPro" id="IPR047242">
    <property type="entry name" value="CDC5L/Cef1"/>
</dbReference>